<gene>
    <name evidence="1" type="ORF">Tci_899522</name>
</gene>
<proteinExistence type="predicted"/>
<name>A0A699V0C0_TANCI</name>
<feature type="non-terminal residue" evidence="1">
    <location>
        <position position="118"/>
    </location>
</feature>
<comment type="caution">
    <text evidence="1">The sequence shown here is derived from an EMBL/GenBank/DDBJ whole genome shotgun (WGS) entry which is preliminary data.</text>
</comment>
<organism evidence="1">
    <name type="scientific">Tanacetum cinerariifolium</name>
    <name type="common">Dalmatian daisy</name>
    <name type="synonym">Chrysanthemum cinerariifolium</name>
    <dbReference type="NCBI Taxonomy" id="118510"/>
    <lineage>
        <taxon>Eukaryota</taxon>
        <taxon>Viridiplantae</taxon>
        <taxon>Streptophyta</taxon>
        <taxon>Embryophyta</taxon>
        <taxon>Tracheophyta</taxon>
        <taxon>Spermatophyta</taxon>
        <taxon>Magnoliopsida</taxon>
        <taxon>eudicotyledons</taxon>
        <taxon>Gunneridae</taxon>
        <taxon>Pentapetalae</taxon>
        <taxon>asterids</taxon>
        <taxon>campanulids</taxon>
        <taxon>Asterales</taxon>
        <taxon>Asteraceae</taxon>
        <taxon>Asteroideae</taxon>
        <taxon>Anthemideae</taxon>
        <taxon>Anthemidinae</taxon>
        <taxon>Tanacetum</taxon>
    </lineage>
</organism>
<accession>A0A699V0C0</accession>
<dbReference type="EMBL" id="BKCJ011377916">
    <property type="protein sequence ID" value="GFD27553.1"/>
    <property type="molecule type" value="Genomic_DNA"/>
</dbReference>
<dbReference type="AlphaFoldDB" id="A0A699V0C0"/>
<sequence length="118" mass="13535">DKKKEEHLAPTDSFAVPIVDPVPSAEDTDAFETDEFAPTPPPPRHLGLLYHSPRIDSVRHRSRSYPKHLYHFHLSHDLDKSYIITLVTTMCFHMTDIPKAEMPPQKRACFTTPAARFK</sequence>
<protein>
    <submittedName>
        <fullName evidence="1">Uncharacterized protein</fullName>
    </submittedName>
</protein>
<evidence type="ECO:0000313" key="1">
    <source>
        <dbReference type="EMBL" id="GFD27553.1"/>
    </source>
</evidence>
<reference evidence="1" key="1">
    <citation type="journal article" date="2019" name="Sci. Rep.">
        <title>Draft genome of Tanacetum cinerariifolium, the natural source of mosquito coil.</title>
        <authorList>
            <person name="Yamashiro T."/>
            <person name="Shiraishi A."/>
            <person name="Satake H."/>
            <person name="Nakayama K."/>
        </authorList>
    </citation>
    <scope>NUCLEOTIDE SEQUENCE</scope>
</reference>
<feature type="non-terminal residue" evidence="1">
    <location>
        <position position="1"/>
    </location>
</feature>